<evidence type="ECO:0000256" key="1">
    <source>
        <dbReference type="ARBA" id="ARBA00023122"/>
    </source>
</evidence>
<dbReference type="SUPFAM" id="SSF54631">
    <property type="entry name" value="CBS-domain pair"/>
    <property type="match status" value="1"/>
</dbReference>
<dbReference type="Pfam" id="PF00571">
    <property type="entry name" value="CBS"/>
    <property type="match status" value="2"/>
</dbReference>
<dbReference type="Proteomes" id="UP000054558">
    <property type="component" value="Unassembled WGS sequence"/>
</dbReference>
<dbReference type="SMART" id="SM00116">
    <property type="entry name" value="CBS"/>
    <property type="match status" value="2"/>
</dbReference>
<feature type="domain" description="CBS" evidence="3">
    <location>
        <begin position="73"/>
        <end position="132"/>
    </location>
</feature>
<dbReference type="Gene3D" id="3.10.580.10">
    <property type="entry name" value="CBS-domain"/>
    <property type="match status" value="1"/>
</dbReference>
<evidence type="ECO:0000259" key="3">
    <source>
        <dbReference type="PROSITE" id="PS51371"/>
    </source>
</evidence>
<dbReference type="InterPro" id="IPR051257">
    <property type="entry name" value="Diverse_CBS-Domain"/>
</dbReference>
<reference evidence="4 5" key="1">
    <citation type="journal article" date="2014" name="Nat. Commun.">
        <title>Klebsormidium flaccidum genome reveals primary factors for plant terrestrial adaptation.</title>
        <authorList>
            <person name="Hori K."/>
            <person name="Maruyama F."/>
            <person name="Fujisawa T."/>
            <person name="Togashi T."/>
            <person name="Yamamoto N."/>
            <person name="Seo M."/>
            <person name="Sato S."/>
            <person name="Yamada T."/>
            <person name="Mori H."/>
            <person name="Tajima N."/>
            <person name="Moriyama T."/>
            <person name="Ikeuchi M."/>
            <person name="Watanabe M."/>
            <person name="Wada H."/>
            <person name="Kobayashi K."/>
            <person name="Saito M."/>
            <person name="Masuda T."/>
            <person name="Sasaki-Sekimoto Y."/>
            <person name="Mashiguchi K."/>
            <person name="Awai K."/>
            <person name="Shimojima M."/>
            <person name="Masuda S."/>
            <person name="Iwai M."/>
            <person name="Nobusawa T."/>
            <person name="Narise T."/>
            <person name="Kondo S."/>
            <person name="Saito H."/>
            <person name="Sato R."/>
            <person name="Murakawa M."/>
            <person name="Ihara Y."/>
            <person name="Oshima-Yamada Y."/>
            <person name="Ohtaka K."/>
            <person name="Satoh M."/>
            <person name="Sonobe K."/>
            <person name="Ishii M."/>
            <person name="Ohtani R."/>
            <person name="Kanamori-Sato M."/>
            <person name="Honoki R."/>
            <person name="Miyazaki D."/>
            <person name="Mochizuki H."/>
            <person name="Umetsu J."/>
            <person name="Higashi K."/>
            <person name="Shibata D."/>
            <person name="Kamiya Y."/>
            <person name="Sato N."/>
            <person name="Nakamura Y."/>
            <person name="Tabata S."/>
            <person name="Ida S."/>
            <person name="Kurokawa K."/>
            <person name="Ohta H."/>
        </authorList>
    </citation>
    <scope>NUCLEOTIDE SEQUENCE [LARGE SCALE GENOMIC DNA]</scope>
    <source>
        <strain evidence="4 5">NIES-2285</strain>
    </source>
</reference>
<evidence type="ECO:0000256" key="2">
    <source>
        <dbReference type="PROSITE-ProRule" id="PRU00703"/>
    </source>
</evidence>
<sequence>MQSVSKVLQRGALDLRGSLLQTLRAGQVSCMSRLQVRGNAKSAAAEAEDTDEHDAHLERSTIADILRNKKGEKERGSFLWCQTDDTVYDAVRQMTQHNVGALVVMKSGKDGIAGIITERDYLRKVAIENRTSKETKVGDIMTVEAKLVTVTPDTQVLQAMQLMTEHRIRHIPVVDDHKMHAMISIGDVVRAVVDEHREEVKRLNDYIQGGY</sequence>
<dbReference type="OMA" id="FTERDHM"/>
<dbReference type="OrthoDB" id="418595at2759"/>
<keyword evidence="1 2" id="KW-0129">CBS domain</keyword>
<dbReference type="InterPro" id="IPR044725">
    <property type="entry name" value="CBSX3_CBS_dom"/>
</dbReference>
<proteinExistence type="predicted"/>
<gene>
    <name evidence="4" type="ORF">KFL_000660110</name>
</gene>
<dbReference type="PROSITE" id="PS51371">
    <property type="entry name" value="CBS"/>
    <property type="match status" value="2"/>
</dbReference>
<dbReference type="EMBL" id="DF237015">
    <property type="protein sequence ID" value="GAQ80917.1"/>
    <property type="molecule type" value="Genomic_DNA"/>
</dbReference>
<dbReference type="AlphaFoldDB" id="A0A1Y1HWL4"/>
<name>A0A1Y1HWL4_KLENI</name>
<organism evidence="4 5">
    <name type="scientific">Klebsormidium nitens</name>
    <name type="common">Green alga</name>
    <name type="synonym">Ulothrix nitens</name>
    <dbReference type="NCBI Taxonomy" id="105231"/>
    <lineage>
        <taxon>Eukaryota</taxon>
        <taxon>Viridiplantae</taxon>
        <taxon>Streptophyta</taxon>
        <taxon>Klebsormidiophyceae</taxon>
        <taxon>Klebsormidiales</taxon>
        <taxon>Klebsormidiaceae</taxon>
        <taxon>Klebsormidium</taxon>
    </lineage>
</organism>
<dbReference type="InterPro" id="IPR046342">
    <property type="entry name" value="CBS_dom_sf"/>
</dbReference>
<evidence type="ECO:0000313" key="5">
    <source>
        <dbReference type="Proteomes" id="UP000054558"/>
    </source>
</evidence>
<feature type="domain" description="CBS" evidence="3">
    <location>
        <begin position="141"/>
        <end position="199"/>
    </location>
</feature>
<dbReference type="CDD" id="cd04623">
    <property type="entry name" value="CBS_pair_bac_euk"/>
    <property type="match status" value="1"/>
</dbReference>
<dbReference type="PANTHER" id="PTHR43080:SF2">
    <property type="entry name" value="CBS DOMAIN-CONTAINING PROTEIN"/>
    <property type="match status" value="1"/>
</dbReference>
<dbReference type="PANTHER" id="PTHR43080">
    <property type="entry name" value="CBS DOMAIN-CONTAINING PROTEIN CBSX3, MITOCHONDRIAL"/>
    <property type="match status" value="1"/>
</dbReference>
<accession>A0A1Y1HWL4</accession>
<dbReference type="InterPro" id="IPR000644">
    <property type="entry name" value="CBS_dom"/>
</dbReference>
<keyword evidence="5" id="KW-1185">Reference proteome</keyword>
<dbReference type="STRING" id="105231.A0A1Y1HWL4"/>
<protein>
    <submittedName>
        <fullName evidence="4">Cystathionine beta-synthase family protein</fullName>
    </submittedName>
</protein>
<evidence type="ECO:0000313" key="4">
    <source>
        <dbReference type="EMBL" id="GAQ80917.1"/>
    </source>
</evidence>